<reference evidence="3" key="2">
    <citation type="journal article" date="2021" name="PeerJ">
        <title>Extensive microbial diversity within the chicken gut microbiome revealed by metagenomics and culture.</title>
        <authorList>
            <person name="Gilroy R."/>
            <person name="Ravi A."/>
            <person name="Getino M."/>
            <person name="Pursley I."/>
            <person name="Horton D.L."/>
            <person name="Alikhan N.F."/>
            <person name="Baker D."/>
            <person name="Gharbi K."/>
            <person name="Hall N."/>
            <person name="Watson M."/>
            <person name="Adriaenssens E.M."/>
            <person name="Foster-Nyarko E."/>
            <person name="Jarju S."/>
            <person name="Secka A."/>
            <person name="Antonio M."/>
            <person name="Oren A."/>
            <person name="Chaudhuri R.R."/>
            <person name="La Ragione R."/>
            <person name="Hildebrand F."/>
            <person name="Pallen M.J."/>
        </authorList>
    </citation>
    <scope>NUCLEOTIDE SEQUENCE</scope>
    <source>
        <strain evidence="3">ChiSjej4B22-8148</strain>
    </source>
</reference>
<dbReference type="EMBL" id="DVGK01000106">
    <property type="protein sequence ID" value="HIR14084.1"/>
    <property type="molecule type" value="Genomic_DNA"/>
</dbReference>
<dbReference type="CDD" id="cd06259">
    <property type="entry name" value="YdcF-like"/>
    <property type="match status" value="1"/>
</dbReference>
<evidence type="ECO:0000313" key="4">
    <source>
        <dbReference type="Proteomes" id="UP000886757"/>
    </source>
</evidence>
<name>A0A9D1D9I9_9FIRM</name>
<dbReference type="GO" id="GO:0000270">
    <property type="term" value="P:peptidoglycan metabolic process"/>
    <property type="evidence" value="ECO:0007669"/>
    <property type="project" value="TreeGrafter"/>
</dbReference>
<dbReference type="InterPro" id="IPR014729">
    <property type="entry name" value="Rossmann-like_a/b/a_fold"/>
</dbReference>
<proteinExistence type="predicted"/>
<dbReference type="GO" id="GO:0043164">
    <property type="term" value="P:Gram-negative-bacterium-type cell wall biogenesis"/>
    <property type="evidence" value="ECO:0007669"/>
    <property type="project" value="TreeGrafter"/>
</dbReference>
<dbReference type="PANTHER" id="PTHR30336">
    <property type="entry name" value="INNER MEMBRANE PROTEIN, PROBABLE PERMEASE"/>
    <property type="match status" value="1"/>
</dbReference>
<dbReference type="Gene3D" id="3.40.50.620">
    <property type="entry name" value="HUPs"/>
    <property type="match status" value="1"/>
</dbReference>
<accession>A0A9D1D9I9</accession>
<comment type="caution">
    <text evidence="3">The sequence shown here is derived from an EMBL/GenBank/DDBJ whole genome shotgun (WGS) entry which is preliminary data.</text>
</comment>
<evidence type="ECO:0000313" key="3">
    <source>
        <dbReference type="EMBL" id="HIR14084.1"/>
    </source>
</evidence>
<dbReference type="Pfam" id="PF02698">
    <property type="entry name" value="DUF218"/>
    <property type="match status" value="1"/>
</dbReference>
<evidence type="ECO:0000256" key="1">
    <source>
        <dbReference type="SAM" id="Phobius"/>
    </source>
</evidence>
<feature type="transmembrane region" description="Helical" evidence="1">
    <location>
        <begin position="34"/>
        <end position="52"/>
    </location>
</feature>
<keyword evidence="1" id="KW-0472">Membrane</keyword>
<dbReference type="InterPro" id="IPR051599">
    <property type="entry name" value="Cell_Envelope_Assoc"/>
</dbReference>
<dbReference type="Proteomes" id="UP000886757">
    <property type="component" value="Unassembled WGS sequence"/>
</dbReference>
<dbReference type="PANTHER" id="PTHR30336:SF4">
    <property type="entry name" value="ENVELOPE BIOGENESIS FACTOR ELYC"/>
    <property type="match status" value="1"/>
</dbReference>
<dbReference type="AlphaFoldDB" id="A0A9D1D9I9"/>
<reference evidence="3" key="1">
    <citation type="submission" date="2020-10" db="EMBL/GenBank/DDBJ databases">
        <authorList>
            <person name="Gilroy R."/>
        </authorList>
    </citation>
    <scope>NUCLEOTIDE SEQUENCE</scope>
    <source>
        <strain evidence="3">ChiSjej4B22-8148</strain>
    </source>
</reference>
<evidence type="ECO:0000259" key="2">
    <source>
        <dbReference type="Pfam" id="PF02698"/>
    </source>
</evidence>
<dbReference type="GO" id="GO:0005886">
    <property type="term" value="C:plasma membrane"/>
    <property type="evidence" value="ECO:0007669"/>
    <property type="project" value="TreeGrafter"/>
</dbReference>
<keyword evidence="1" id="KW-1133">Transmembrane helix</keyword>
<protein>
    <submittedName>
        <fullName evidence="3">YdcF family protein</fullName>
    </submittedName>
</protein>
<sequence length="246" mass="27358">MPLFEKVCAAAGVLCLLYYVGILLYAGITADFAWIWPVAAVFFLFLGGVFHFRNSLPGPVLPTLFILTGTGLLLFGCISFQIVNAMFQRTPSDLDCVIVLGAQVKGTVPSRALKKRLDAAALYAEKHPETRLILSGGQGSGEEITEARAMYEYLKKAGIYPERMQMEEKSTTTRENLKFCLPMTNREDRVGILSNNFHIYRAVALAKACGYQQVYGMPAPSDPFMQLHYIVREAFALVKEKTLKNI</sequence>
<keyword evidence="1" id="KW-0812">Transmembrane</keyword>
<feature type="domain" description="DUF218" evidence="2">
    <location>
        <begin position="95"/>
        <end position="233"/>
    </location>
</feature>
<feature type="transmembrane region" description="Helical" evidence="1">
    <location>
        <begin position="7"/>
        <end position="28"/>
    </location>
</feature>
<dbReference type="InterPro" id="IPR003848">
    <property type="entry name" value="DUF218"/>
</dbReference>
<organism evidence="3 4">
    <name type="scientific">Candidatus Choladousia intestinavium</name>
    <dbReference type="NCBI Taxonomy" id="2840727"/>
    <lineage>
        <taxon>Bacteria</taxon>
        <taxon>Bacillati</taxon>
        <taxon>Bacillota</taxon>
        <taxon>Clostridia</taxon>
        <taxon>Lachnospirales</taxon>
        <taxon>Lachnospiraceae</taxon>
        <taxon>Lachnospiraceae incertae sedis</taxon>
        <taxon>Candidatus Choladousia</taxon>
    </lineage>
</organism>
<gene>
    <name evidence="3" type="ORF">IAB31_09210</name>
</gene>
<feature type="transmembrane region" description="Helical" evidence="1">
    <location>
        <begin position="64"/>
        <end position="87"/>
    </location>
</feature>